<evidence type="ECO:0000256" key="1">
    <source>
        <dbReference type="ARBA" id="ARBA00023125"/>
    </source>
</evidence>
<dbReference type="GO" id="GO:0003677">
    <property type="term" value="F:DNA binding"/>
    <property type="evidence" value="ECO:0007669"/>
    <property type="project" value="UniProtKB-KW"/>
</dbReference>
<proteinExistence type="predicted"/>
<sequence>MQVGLNIKIKRIGRGYTQEEIADAIGVARSTYTRYESDKRLPDIYKLCALADYFDVSLDDLVGREWKPKKDYKGRNIAIKPQPKCI</sequence>
<reference evidence="3 4" key="1">
    <citation type="submission" date="2018-08" db="EMBL/GenBank/DDBJ databases">
        <title>A genome reference for cultivated species of the human gut microbiota.</title>
        <authorList>
            <person name="Zou Y."/>
            <person name="Xue W."/>
            <person name="Luo G."/>
        </authorList>
    </citation>
    <scope>NUCLEOTIDE SEQUENCE [LARGE SCALE GENOMIC DNA]</scope>
    <source>
        <strain evidence="3 4">TM09-19AC</strain>
    </source>
</reference>
<gene>
    <name evidence="3" type="ORF">DXD84_11975</name>
</gene>
<dbReference type="InterPro" id="IPR001387">
    <property type="entry name" value="Cro/C1-type_HTH"/>
</dbReference>
<dbReference type="Gene3D" id="1.10.260.40">
    <property type="entry name" value="lambda repressor-like DNA-binding domains"/>
    <property type="match status" value="1"/>
</dbReference>
<dbReference type="EMBL" id="QSOI01000016">
    <property type="protein sequence ID" value="RGI82261.1"/>
    <property type="molecule type" value="Genomic_DNA"/>
</dbReference>
<comment type="caution">
    <text evidence="3">The sequence shown here is derived from an EMBL/GenBank/DDBJ whole genome shotgun (WGS) entry which is preliminary data.</text>
</comment>
<evidence type="ECO:0000313" key="3">
    <source>
        <dbReference type="EMBL" id="RGI82261.1"/>
    </source>
</evidence>
<name>A0A3E4EZZ5_9FIRM</name>
<dbReference type="Proteomes" id="UP000260664">
    <property type="component" value="Unassembled WGS sequence"/>
</dbReference>
<keyword evidence="1" id="KW-0238">DNA-binding</keyword>
<dbReference type="PANTHER" id="PTHR46558">
    <property type="entry name" value="TRACRIPTIONAL REGULATORY PROTEIN-RELATED-RELATED"/>
    <property type="match status" value="1"/>
</dbReference>
<dbReference type="PANTHER" id="PTHR46558:SF11">
    <property type="entry name" value="HTH-TYPE TRANSCRIPTIONAL REGULATOR XRE"/>
    <property type="match status" value="1"/>
</dbReference>
<dbReference type="Pfam" id="PF01381">
    <property type="entry name" value="HTH_3"/>
    <property type="match status" value="1"/>
</dbReference>
<organism evidence="3 4">
    <name type="scientific">Dorea formicigenerans</name>
    <dbReference type="NCBI Taxonomy" id="39486"/>
    <lineage>
        <taxon>Bacteria</taxon>
        <taxon>Bacillati</taxon>
        <taxon>Bacillota</taxon>
        <taxon>Clostridia</taxon>
        <taxon>Lachnospirales</taxon>
        <taxon>Lachnospiraceae</taxon>
        <taxon>Dorea</taxon>
    </lineage>
</organism>
<dbReference type="SUPFAM" id="SSF47413">
    <property type="entry name" value="lambda repressor-like DNA-binding domains"/>
    <property type="match status" value="1"/>
</dbReference>
<dbReference type="SMART" id="SM00530">
    <property type="entry name" value="HTH_XRE"/>
    <property type="match status" value="1"/>
</dbReference>
<evidence type="ECO:0000313" key="4">
    <source>
        <dbReference type="Proteomes" id="UP000260664"/>
    </source>
</evidence>
<dbReference type="CDD" id="cd00093">
    <property type="entry name" value="HTH_XRE"/>
    <property type="match status" value="1"/>
</dbReference>
<protein>
    <submittedName>
        <fullName evidence="3">XRE family transcriptional regulator</fullName>
    </submittedName>
</protein>
<evidence type="ECO:0000259" key="2">
    <source>
        <dbReference type="PROSITE" id="PS50943"/>
    </source>
</evidence>
<dbReference type="PROSITE" id="PS50943">
    <property type="entry name" value="HTH_CROC1"/>
    <property type="match status" value="1"/>
</dbReference>
<feature type="domain" description="HTH cro/C1-type" evidence="2">
    <location>
        <begin position="7"/>
        <end position="61"/>
    </location>
</feature>
<dbReference type="AlphaFoldDB" id="A0A3E4EZZ5"/>
<dbReference type="InterPro" id="IPR010982">
    <property type="entry name" value="Lambda_DNA-bd_dom_sf"/>
</dbReference>
<accession>A0A3E4EZZ5</accession>